<dbReference type="Proteomes" id="UP000765509">
    <property type="component" value="Unassembled WGS sequence"/>
</dbReference>
<organism evidence="1 2">
    <name type="scientific">Austropuccinia psidii MF-1</name>
    <dbReference type="NCBI Taxonomy" id="1389203"/>
    <lineage>
        <taxon>Eukaryota</taxon>
        <taxon>Fungi</taxon>
        <taxon>Dikarya</taxon>
        <taxon>Basidiomycota</taxon>
        <taxon>Pucciniomycotina</taxon>
        <taxon>Pucciniomycetes</taxon>
        <taxon>Pucciniales</taxon>
        <taxon>Sphaerophragmiaceae</taxon>
        <taxon>Austropuccinia</taxon>
    </lineage>
</organism>
<protein>
    <submittedName>
        <fullName evidence="1">Uncharacterized protein</fullName>
    </submittedName>
</protein>
<gene>
    <name evidence="1" type="ORF">O181_043503</name>
</gene>
<sequence length="137" mass="15512">MPTLMHELASGPPDNHLLQLPILTNIERYALPSCLGISAITHSCTSTAYLYWAPTHPSNYIPTSSLHPHNDWFLHQCLIIFTIDHPYTDPHICFLHTNSAYLLYTDLMLPHPHPISCTHMIPQHHLCILTLCICAPT</sequence>
<keyword evidence="2" id="KW-1185">Reference proteome</keyword>
<name>A0A9Q3DN97_9BASI</name>
<dbReference type="AlphaFoldDB" id="A0A9Q3DN97"/>
<dbReference type="EMBL" id="AVOT02017572">
    <property type="protein sequence ID" value="MBW0503788.1"/>
    <property type="molecule type" value="Genomic_DNA"/>
</dbReference>
<evidence type="ECO:0000313" key="2">
    <source>
        <dbReference type="Proteomes" id="UP000765509"/>
    </source>
</evidence>
<comment type="caution">
    <text evidence="1">The sequence shown here is derived from an EMBL/GenBank/DDBJ whole genome shotgun (WGS) entry which is preliminary data.</text>
</comment>
<accession>A0A9Q3DN97</accession>
<evidence type="ECO:0000313" key="1">
    <source>
        <dbReference type="EMBL" id="MBW0503788.1"/>
    </source>
</evidence>
<proteinExistence type="predicted"/>
<reference evidence="1" key="1">
    <citation type="submission" date="2021-03" db="EMBL/GenBank/DDBJ databases">
        <title>Draft genome sequence of rust myrtle Austropuccinia psidii MF-1, a brazilian biotype.</title>
        <authorList>
            <person name="Quecine M.C."/>
            <person name="Pachon D.M.R."/>
            <person name="Bonatelli M.L."/>
            <person name="Correr F.H."/>
            <person name="Franceschini L.M."/>
            <person name="Leite T.F."/>
            <person name="Margarido G.R.A."/>
            <person name="Almeida C.A."/>
            <person name="Ferrarezi J.A."/>
            <person name="Labate C.A."/>
        </authorList>
    </citation>
    <scope>NUCLEOTIDE SEQUENCE</scope>
    <source>
        <strain evidence="1">MF-1</strain>
    </source>
</reference>